<gene>
    <name evidence="2" type="ORF">L9F63_027733</name>
</gene>
<feature type="non-terminal residue" evidence="2">
    <location>
        <position position="1"/>
    </location>
</feature>
<keyword evidence="3" id="KW-1185">Reference proteome</keyword>
<comment type="caution">
    <text evidence="2">The sequence shown here is derived from an EMBL/GenBank/DDBJ whole genome shotgun (WGS) entry which is preliminary data.</text>
</comment>
<keyword evidence="1" id="KW-0472">Membrane</keyword>
<dbReference type="EMBL" id="JASPKZ010003922">
    <property type="protein sequence ID" value="KAJ9591059.1"/>
    <property type="molecule type" value="Genomic_DNA"/>
</dbReference>
<name>A0AAD8EIE0_DIPPU</name>
<reference evidence="2" key="2">
    <citation type="submission" date="2023-05" db="EMBL/GenBank/DDBJ databases">
        <authorList>
            <person name="Fouks B."/>
        </authorList>
    </citation>
    <scope>NUCLEOTIDE SEQUENCE</scope>
    <source>
        <strain evidence="2">Stay&amp;Tobe</strain>
        <tissue evidence="2">Testes</tissue>
    </source>
</reference>
<dbReference type="AlphaFoldDB" id="A0AAD8EIE0"/>
<evidence type="ECO:0000313" key="3">
    <source>
        <dbReference type="Proteomes" id="UP001233999"/>
    </source>
</evidence>
<proteinExistence type="predicted"/>
<protein>
    <submittedName>
        <fullName evidence="2">Uncharacterized protein</fullName>
    </submittedName>
</protein>
<organism evidence="2 3">
    <name type="scientific">Diploptera punctata</name>
    <name type="common">Pacific beetle cockroach</name>
    <dbReference type="NCBI Taxonomy" id="6984"/>
    <lineage>
        <taxon>Eukaryota</taxon>
        <taxon>Metazoa</taxon>
        <taxon>Ecdysozoa</taxon>
        <taxon>Arthropoda</taxon>
        <taxon>Hexapoda</taxon>
        <taxon>Insecta</taxon>
        <taxon>Pterygota</taxon>
        <taxon>Neoptera</taxon>
        <taxon>Polyneoptera</taxon>
        <taxon>Dictyoptera</taxon>
        <taxon>Blattodea</taxon>
        <taxon>Blaberoidea</taxon>
        <taxon>Blaberidae</taxon>
        <taxon>Diplopterinae</taxon>
        <taxon>Diploptera</taxon>
    </lineage>
</organism>
<sequence length="65" mass="7484">DFNLLATNYQSQCAHNIFKYIPYFSNIAVIQQFSLSVTLIVFIYGEIIYKHVGVTLLKINLESLL</sequence>
<evidence type="ECO:0000313" key="2">
    <source>
        <dbReference type="EMBL" id="KAJ9591059.1"/>
    </source>
</evidence>
<keyword evidence="1" id="KW-1133">Transmembrane helix</keyword>
<reference evidence="2" key="1">
    <citation type="journal article" date="2023" name="IScience">
        <title>Live-bearing cockroach genome reveals convergent evolutionary mechanisms linked to viviparity in insects and beyond.</title>
        <authorList>
            <person name="Fouks B."/>
            <person name="Harrison M.C."/>
            <person name="Mikhailova A.A."/>
            <person name="Marchal E."/>
            <person name="English S."/>
            <person name="Carruthers M."/>
            <person name="Jennings E.C."/>
            <person name="Chiamaka E.L."/>
            <person name="Frigard R.A."/>
            <person name="Pippel M."/>
            <person name="Attardo G.M."/>
            <person name="Benoit J.B."/>
            <person name="Bornberg-Bauer E."/>
            <person name="Tobe S.S."/>
        </authorList>
    </citation>
    <scope>NUCLEOTIDE SEQUENCE</scope>
    <source>
        <strain evidence="2">Stay&amp;Tobe</strain>
    </source>
</reference>
<evidence type="ECO:0000256" key="1">
    <source>
        <dbReference type="SAM" id="Phobius"/>
    </source>
</evidence>
<dbReference type="Proteomes" id="UP001233999">
    <property type="component" value="Unassembled WGS sequence"/>
</dbReference>
<feature type="transmembrane region" description="Helical" evidence="1">
    <location>
        <begin position="20"/>
        <end position="44"/>
    </location>
</feature>
<accession>A0AAD8EIE0</accession>
<keyword evidence="1" id="KW-0812">Transmembrane</keyword>
<feature type="non-terminal residue" evidence="2">
    <location>
        <position position="65"/>
    </location>
</feature>